<proteinExistence type="predicted"/>
<protein>
    <recommendedName>
        <fullName evidence="4">TetR family transcriptional regulator</fullName>
    </recommendedName>
</protein>
<evidence type="ECO:0000313" key="3">
    <source>
        <dbReference type="Proteomes" id="UP001596139"/>
    </source>
</evidence>
<name>A0ABW1MCE5_9ACTN</name>
<organism evidence="2 3">
    <name type="scientific">Streptomyces ochraceiscleroticus</name>
    <dbReference type="NCBI Taxonomy" id="47761"/>
    <lineage>
        <taxon>Bacteria</taxon>
        <taxon>Bacillati</taxon>
        <taxon>Actinomycetota</taxon>
        <taxon>Actinomycetes</taxon>
        <taxon>Kitasatosporales</taxon>
        <taxon>Streptomycetaceae</taxon>
        <taxon>Streptomyces</taxon>
    </lineage>
</organism>
<dbReference type="Proteomes" id="UP001596139">
    <property type="component" value="Unassembled WGS sequence"/>
</dbReference>
<keyword evidence="1" id="KW-0175">Coiled coil</keyword>
<evidence type="ECO:0000256" key="1">
    <source>
        <dbReference type="SAM" id="Coils"/>
    </source>
</evidence>
<reference evidence="3" key="1">
    <citation type="journal article" date="2019" name="Int. J. Syst. Evol. Microbiol.">
        <title>The Global Catalogue of Microorganisms (GCM) 10K type strain sequencing project: providing services to taxonomists for standard genome sequencing and annotation.</title>
        <authorList>
            <consortium name="The Broad Institute Genomics Platform"/>
            <consortium name="The Broad Institute Genome Sequencing Center for Infectious Disease"/>
            <person name="Wu L."/>
            <person name="Ma J."/>
        </authorList>
    </citation>
    <scope>NUCLEOTIDE SEQUENCE [LARGE SCALE GENOMIC DNA]</scope>
    <source>
        <strain evidence="3">CGMCC 1.15180</strain>
    </source>
</reference>
<sequence>MNRPLPTEEQVRSAMTAELAESEASDRRATVTNVEKQLGVTHATFYRNYSDLIEWFKAQLVARRQEAVTEKAASKREDDLARLRRENTDLRKQVRIYAEAIRQLTLDKSALEDELQGVTGITRLGDRRRQRGDGYQ</sequence>
<comment type="caution">
    <text evidence="2">The sequence shown here is derived from an EMBL/GenBank/DDBJ whole genome shotgun (WGS) entry which is preliminary data.</text>
</comment>
<dbReference type="Gene3D" id="1.10.10.60">
    <property type="entry name" value="Homeodomain-like"/>
    <property type="match status" value="1"/>
</dbReference>
<evidence type="ECO:0000313" key="2">
    <source>
        <dbReference type="EMBL" id="MFC6061461.1"/>
    </source>
</evidence>
<feature type="coiled-coil region" evidence="1">
    <location>
        <begin position="73"/>
        <end position="114"/>
    </location>
</feature>
<accession>A0ABW1MCE5</accession>
<evidence type="ECO:0008006" key="4">
    <source>
        <dbReference type="Google" id="ProtNLM"/>
    </source>
</evidence>
<keyword evidence="3" id="KW-1185">Reference proteome</keyword>
<gene>
    <name evidence="2" type="ORF">ACFP4F_02720</name>
</gene>
<dbReference type="RefSeq" id="WP_031065528.1">
    <property type="nucleotide sequence ID" value="NZ_JBHSPX010000001.1"/>
</dbReference>
<dbReference type="EMBL" id="JBHSPX010000001">
    <property type="protein sequence ID" value="MFC6061461.1"/>
    <property type="molecule type" value="Genomic_DNA"/>
</dbReference>